<name>A0A0H3G4H5_ZYMMA</name>
<evidence type="ECO:0000313" key="2">
    <source>
        <dbReference type="Proteomes" id="UP000001494"/>
    </source>
</evidence>
<organism evidence="1 2">
    <name type="scientific">Zymomonas mobilis subsp. mobilis (strain ATCC 10988 / DSM 424 / LMG 404 / NCIMB 8938 / NRRL B-806 / ZM1)</name>
    <dbReference type="NCBI Taxonomy" id="555217"/>
    <lineage>
        <taxon>Bacteria</taxon>
        <taxon>Pseudomonadati</taxon>
        <taxon>Pseudomonadota</taxon>
        <taxon>Alphaproteobacteria</taxon>
        <taxon>Sphingomonadales</taxon>
        <taxon>Zymomonadaceae</taxon>
        <taxon>Zymomonas</taxon>
    </lineage>
</organism>
<sequence>MSYNHLIQKRAFSFVHHGCLSLMIAACSDIFPLKKIKSLFASAEEVHHEQKFGIFKNAYS</sequence>
<dbReference type="RefSeq" id="WP_014501241.1">
    <property type="nucleotide sequence ID" value="NC_017262.1"/>
</dbReference>
<protein>
    <submittedName>
        <fullName evidence="1">Uncharacterized protein</fullName>
    </submittedName>
</protein>
<accession>A0A0H3G4H5</accession>
<dbReference type="KEGG" id="zmm:Zmob_1739"/>
<dbReference type="Proteomes" id="UP000001494">
    <property type="component" value="Chromosome"/>
</dbReference>
<proteinExistence type="predicted"/>
<evidence type="ECO:0000313" key="1">
    <source>
        <dbReference type="EMBL" id="AEH63550.1"/>
    </source>
</evidence>
<dbReference type="EMBL" id="CP002850">
    <property type="protein sequence ID" value="AEH63550.1"/>
    <property type="molecule type" value="Genomic_DNA"/>
</dbReference>
<reference evidence="1 2" key="1">
    <citation type="journal article" date="2011" name="J. Bacteriol.">
        <title>Genome sequence of the ethanol-producing Zymomonas mobilis subsp. mobilis lectotype strain ATCC 10988.</title>
        <authorList>
            <person name="Pappas K.M."/>
            <person name="Kouvelis V.N."/>
            <person name="Saunders E."/>
            <person name="Brettin T.S."/>
            <person name="Bruce D."/>
            <person name="Detter C."/>
            <person name="Balakireva M."/>
            <person name="Han C.S."/>
            <person name="Savvakis G."/>
            <person name="Kyrpides N.C."/>
            <person name="Typas M.A."/>
        </authorList>
    </citation>
    <scope>NUCLEOTIDE SEQUENCE [LARGE SCALE GENOMIC DNA]</scope>
    <source>
        <strain evidence="2">ATCC 10988 / DSM 424 / CCUG 17860 / LMG 404 / NCIMB 8938 / NRRL B-806 / ZM1</strain>
    </source>
</reference>
<dbReference type="AlphaFoldDB" id="A0A0H3G4H5"/>
<gene>
    <name evidence="1" type="ordered locus">Zmob_1739</name>
</gene>
<dbReference type="OrthoDB" id="9934606at2"/>
<dbReference type="HOGENOM" id="CLU_2940989_0_0_5"/>